<proteinExistence type="inferred from homology"/>
<sequence>MSELLSIVQNQPRRALIIGAGIGASVFAIQALWRYFFTERSGKKLPRLRNEKWKLSGRCEIDISSLNAAIDNLELLLAELEPNKFQSEFGRGKYDLVASIIARLRGVYSDLQKYVSDDFLKRVSTEDIARSVWHTRSIVGSRTGGAGTLSVLSDSSFISACDEFVAVQQAPTQNENRQPSLSIDQSAIPLYNQGLQMAQRGEVRFRKTRAEFCGCESDEDFAAKLYGVRLAFRQIMDEPQTMQWLIQSGRIIIADLLRHDKRDPAEFFSVYDRMTAFLLDDKNLATVCEELKMRKVESTNLWDVLFDLIILDAFEGHLQKPPSSISALLRNGFISTSMKESTLNNLIWSMIKLKRQRLQVKNGFIAHFYDISQVLTCSLTMGLIGGSAKEFQELCVYFKEQIFAFVLDIFNTSKVRYTTIGQLTEDVKKLLTDRIDLLKVKLSNELLPI</sequence>
<name>A0A914H0E1_GLORO</name>
<evidence type="ECO:0000256" key="8">
    <source>
        <dbReference type="SAM" id="Phobius"/>
    </source>
</evidence>
<evidence type="ECO:0000256" key="3">
    <source>
        <dbReference type="ARBA" id="ARBA00022692"/>
    </source>
</evidence>
<keyword evidence="3 8" id="KW-0812">Transmembrane</keyword>
<keyword evidence="6" id="KW-0496">Mitochondrion</keyword>
<evidence type="ECO:0000256" key="7">
    <source>
        <dbReference type="ARBA" id="ARBA00023136"/>
    </source>
</evidence>
<dbReference type="GO" id="GO:0005741">
    <property type="term" value="C:mitochondrial outer membrane"/>
    <property type="evidence" value="ECO:0007669"/>
    <property type="project" value="UniProtKB-SubCell"/>
</dbReference>
<evidence type="ECO:0000313" key="10">
    <source>
        <dbReference type="WBParaSite" id="Gr19_v10_g12464.t1"/>
    </source>
</evidence>
<evidence type="ECO:0000256" key="1">
    <source>
        <dbReference type="ARBA" id="ARBA00004294"/>
    </source>
</evidence>
<evidence type="ECO:0000256" key="2">
    <source>
        <dbReference type="ARBA" id="ARBA00008969"/>
    </source>
</evidence>
<keyword evidence="9" id="KW-1185">Reference proteome</keyword>
<comment type="subcellular location">
    <subcellularLocation>
        <location evidence="1">Mitochondrion outer membrane</location>
    </subcellularLocation>
</comment>
<protein>
    <submittedName>
        <fullName evidence="10">Uncharacterized protein</fullName>
    </submittedName>
</protein>
<evidence type="ECO:0000256" key="6">
    <source>
        <dbReference type="ARBA" id="ARBA00023128"/>
    </source>
</evidence>
<reference evidence="10" key="1">
    <citation type="submission" date="2022-11" db="UniProtKB">
        <authorList>
            <consortium name="WormBaseParasite"/>
        </authorList>
    </citation>
    <scope>IDENTIFICATION</scope>
</reference>
<dbReference type="Pfam" id="PF10265">
    <property type="entry name" value="Miga"/>
    <property type="match status" value="1"/>
</dbReference>
<keyword evidence="7 8" id="KW-0472">Membrane</keyword>
<dbReference type="PANTHER" id="PTHR21508">
    <property type="entry name" value="MITOGUARDIN"/>
    <property type="match status" value="1"/>
</dbReference>
<dbReference type="AlphaFoldDB" id="A0A914H0E1"/>
<accession>A0A914H0E1</accession>
<comment type="similarity">
    <text evidence="2">Belongs to the mitoguardin family.</text>
</comment>
<dbReference type="PANTHER" id="PTHR21508:SF5">
    <property type="entry name" value="MITOGUARDIN"/>
    <property type="match status" value="1"/>
</dbReference>
<evidence type="ECO:0000256" key="4">
    <source>
        <dbReference type="ARBA" id="ARBA00022787"/>
    </source>
</evidence>
<dbReference type="GO" id="GO:0008053">
    <property type="term" value="P:mitochondrial fusion"/>
    <property type="evidence" value="ECO:0007669"/>
    <property type="project" value="InterPro"/>
</dbReference>
<organism evidence="9 10">
    <name type="scientific">Globodera rostochiensis</name>
    <name type="common">Golden nematode worm</name>
    <name type="synonym">Heterodera rostochiensis</name>
    <dbReference type="NCBI Taxonomy" id="31243"/>
    <lineage>
        <taxon>Eukaryota</taxon>
        <taxon>Metazoa</taxon>
        <taxon>Ecdysozoa</taxon>
        <taxon>Nematoda</taxon>
        <taxon>Chromadorea</taxon>
        <taxon>Rhabditida</taxon>
        <taxon>Tylenchina</taxon>
        <taxon>Tylenchomorpha</taxon>
        <taxon>Tylenchoidea</taxon>
        <taxon>Heteroderidae</taxon>
        <taxon>Heteroderinae</taxon>
        <taxon>Globodera</taxon>
    </lineage>
</organism>
<evidence type="ECO:0000256" key="5">
    <source>
        <dbReference type="ARBA" id="ARBA00022989"/>
    </source>
</evidence>
<keyword evidence="5 8" id="KW-1133">Transmembrane helix</keyword>
<feature type="transmembrane region" description="Helical" evidence="8">
    <location>
        <begin position="15"/>
        <end position="37"/>
    </location>
</feature>
<evidence type="ECO:0000313" key="9">
    <source>
        <dbReference type="Proteomes" id="UP000887572"/>
    </source>
</evidence>
<keyword evidence="4" id="KW-1000">Mitochondrion outer membrane</keyword>
<dbReference type="WBParaSite" id="Gr19_v10_g12464.t1">
    <property type="protein sequence ID" value="Gr19_v10_g12464.t1"/>
    <property type="gene ID" value="Gr19_v10_g12464"/>
</dbReference>
<dbReference type="InterPro" id="IPR019392">
    <property type="entry name" value="Miga"/>
</dbReference>
<dbReference type="Proteomes" id="UP000887572">
    <property type="component" value="Unplaced"/>
</dbReference>